<accession>A0ABZ2YLC0</accession>
<keyword evidence="1" id="KW-0732">Signal</keyword>
<name>A0ABZ2YLC0_9BACT</name>
<gene>
    <name evidence="2" type="ORF">WJU16_21520</name>
</gene>
<keyword evidence="3" id="KW-1185">Reference proteome</keyword>
<evidence type="ECO:0000313" key="3">
    <source>
        <dbReference type="Proteomes" id="UP001485459"/>
    </source>
</evidence>
<sequence length="355" mass="39204">MFCKSTILFLLLSPILVFAAKGDEEHKVTMVKEFRVSESSSVNINTKYGKVTVHIWDKPACKSTVTVTGFGNNAEQARRMTETIDVKMEEAGGNVNIAVVSNSGSKWFNQRKDNKEYVNIDIELYVPSRLKTMNIANSFGDVIARQLPFPSNLKVNYGFIDVADAGKMFLSIAYTNKARIGKADALTVQAAYSSLNCGKINEVNCTSSYGHYSFGDVNELKLQSNYDELRFRNIGSLVLKSNYSDVRMEELGASAIISSNYGNIRIRKIDKGFKSLNADVNYTDLRLGVVSGTPFRVNAEIRNGNFRADGFAFKHVSENRNKGNLSYSAITSNAVESSPLISVNGKHSDVKVGED</sequence>
<dbReference type="Proteomes" id="UP001485459">
    <property type="component" value="Chromosome"/>
</dbReference>
<feature type="signal peptide" evidence="1">
    <location>
        <begin position="1"/>
        <end position="19"/>
    </location>
</feature>
<feature type="chain" id="PRO_5047275350" evidence="1">
    <location>
        <begin position="20"/>
        <end position="355"/>
    </location>
</feature>
<protein>
    <submittedName>
        <fullName evidence="2">DUF4097 family beta strand repeat-containing protein</fullName>
    </submittedName>
</protein>
<reference evidence="3" key="1">
    <citation type="submission" date="2024-03" db="EMBL/GenBank/DDBJ databases">
        <title>Chitinophaga horti sp. nov., isolated from garden soil.</title>
        <authorList>
            <person name="Lee D.S."/>
            <person name="Han D.M."/>
            <person name="Baek J.H."/>
            <person name="Choi D.G."/>
            <person name="Jeon J.H."/>
            <person name="Jeon C.O."/>
        </authorList>
    </citation>
    <scope>NUCLEOTIDE SEQUENCE [LARGE SCALE GENOMIC DNA]</scope>
    <source>
        <strain evidence="3">GPA1</strain>
    </source>
</reference>
<proteinExistence type="predicted"/>
<evidence type="ECO:0000256" key="1">
    <source>
        <dbReference type="SAM" id="SignalP"/>
    </source>
</evidence>
<dbReference type="RefSeq" id="WP_341835463.1">
    <property type="nucleotide sequence ID" value="NZ_CP149822.1"/>
</dbReference>
<dbReference type="EMBL" id="CP149822">
    <property type="protein sequence ID" value="WZN40547.1"/>
    <property type="molecule type" value="Genomic_DNA"/>
</dbReference>
<evidence type="ECO:0000313" key="2">
    <source>
        <dbReference type="EMBL" id="WZN40547.1"/>
    </source>
</evidence>
<organism evidence="2 3">
    <name type="scientific">Chitinophaga pollutisoli</name>
    <dbReference type="NCBI Taxonomy" id="3133966"/>
    <lineage>
        <taxon>Bacteria</taxon>
        <taxon>Pseudomonadati</taxon>
        <taxon>Bacteroidota</taxon>
        <taxon>Chitinophagia</taxon>
        <taxon>Chitinophagales</taxon>
        <taxon>Chitinophagaceae</taxon>
        <taxon>Chitinophaga</taxon>
    </lineage>
</organism>